<organism evidence="1 2">
    <name type="scientific">Ravibacter arvi</name>
    <dbReference type="NCBI Taxonomy" id="2051041"/>
    <lineage>
        <taxon>Bacteria</taxon>
        <taxon>Pseudomonadati</taxon>
        <taxon>Bacteroidota</taxon>
        <taxon>Cytophagia</taxon>
        <taxon>Cytophagales</taxon>
        <taxon>Spirosomataceae</taxon>
        <taxon>Ravibacter</taxon>
    </lineage>
</organism>
<dbReference type="Proteomes" id="UP001501508">
    <property type="component" value="Unassembled WGS sequence"/>
</dbReference>
<gene>
    <name evidence="1" type="ORF">GCM10023091_37040</name>
</gene>
<dbReference type="EMBL" id="BAABEY010000033">
    <property type="protein sequence ID" value="GAA4445398.1"/>
    <property type="molecule type" value="Genomic_DNA"/>
</dbReference>
<evidence type="ECO:0000313" key="1">
    <source>
        <dbReference type="EMBL" id="GAA4445398.1"/>
    </source>
</evidence>
<name>A0ABP8M929_9BACT</name>
<comment type="caution">
    <text evidence="1">The sequence shown here is derived from an EMBL/GenBank/DDBJ whole genome shotgun (WGS) entry which is preliminary data.</text>
</comment>
<sequence>MKNIKKGTILVSDTLSKAPYGFLRKITAVTESGGKIICQTAPASLVEAIKEGEVKFSKKLTDSDIVSIDSSGKNNANSRLSHIQSTAFRKAFTKTIGAVDITGEFEIDPTINFELTIKGGKMTHFKVSTDVKATTKIKGEVVTVREIVPEPVVLVNYRLKPVVIWVELVPIVFVPRIIVSVDVNGKVTSTTSMQASANLDVFAGIEYKNEEWKNLKNVTKTGSKLEFIFSKKMQLTASIKPDFVVRLYDSEDVQVSLSPTASLIGELIDSDYCGTLDWGVDVDGKVFVKLLDKRLADYTGKIYSDKFQIFKGKPSELRKGGIKVGDEAFGGVVFYVEPNGKHGLVMAKSPLNASWWPDKAPYVTPGNFNLPSDMSLGAGQANTKKLIGTGATPYIAGICDDLVVQDCYDDWFLPSVGELKELAKYASQLPAFRDLVLASSNLEDVKNMGYLILLKTVRMSDGKVGEEYLTDPQMLTRLNFKHSFVPIRSF</sequence>
<reference evidence="2" key="1">
    <citation type="journal article" date="2019" name="Int. J. Syst. Evol. Microbiol.">
        <title>The Global Catalogue of Microorganisms (GCM) 10K type strain sequencing project: providing services to taxonomists for standard genome sequencing and annotation.</title>
        <authorList>
            <consortium name="The Broad Institute Genomics Platform"/>
            <consortium name="The Broad Institute Genome Sequencing Center for Infectious Disease"/>
            <person name="Wu L."/>
            <person name="Ma J."/>
        </authorList>
    </citation>
    <scope>NUCLEOTIDE SEQUENCE [LARGE SCALE GENOMIC DNA]</scope>
    <source>
        <strain evidence="2">JCM 31920</strain>
    </source>
</reference>
<proteinExistence type="predicted"/>
<accession>A0ABP8M929</accession>
<evidence type="ECO:0000313" key="2">
    <source>
        <dbReference type="Proteomes" id="UP001501508"/>
    </source>
</evidence>
<dbReference type="RefSeq" id="WP_345031959.1">
    <property type="nucleotide sequence ID" value="NZ_BAABEY010000033.1"/>
</dbReference>
<keyword evidence="2" id="KW-1185">Reference proteome</keyword>
<protein>
    <submittedName>
        <fullName evidence="1">Uncharacterized protein</fullName>
    </submittedName>
</protein>